<dbReference type="RefSeq" id="WP_343915808.1">
    <property type="nucleotide sequence ID" value="NZ_BAAAJT010000002.1"/>
</dbReference>
<evidence type="ECO:0000313" key="2">
    <source>
        <dbReference type="EMBL" id="MFD1945301.1"/>
    </source>
</evidence>
<reference evidence="3" key="1">
    <citation type="journal article" date="2019" name="Int. J. Syst. Evol. Microbiol.">
        <title>The Global Catalogue of Microorganisms (GCM) 10K type strain sequencing project: providing services to taxonomists for standard genome sequencing and annotation.</title>
        <authorList>
            <consortium name="The Broad Institute Genomics Platform"/>
            <consortium name="The Broad Institute Genome Sequencing Center for Infectious Disease"/>
            <person name="Wu L."/>
            <person name="Ma J."/>
        </authorList>
    </citation>
    <scope>NUCLEOTIDE SEQUENCE [LARGE SCALE GENOMIC DNA]</scope>
    <source>
        <strain evidence="3">CGMCC 1.12477</strain>
    </source>
</reference>
<dbReference type="InterPro" id="IPR013320">
    <property type="entry name" value="ConA-like_dom_sf"/>
</dbReference>
<dbReference type="Proteomes" id="UP001597351">
    <property type="component" value="Unassembled WGS sequence"/>
</dbReference>
<name>A0ABW4TI41_9ACTN</name>
<proteinExistence type="predicted"/>
<feature type="chain" id="PRO_5045929755" evidence="1">
    <location>
        <begin position="34"/>
        <end position="258"/>
    </location>
</feature>
<evidence type="ECO:0000313" key="3">
    <source>
        <dbReference type="Proteomes" id="UP001597351"/>
    </source>
</evidence>
<gene>
    <name evidence="2" type="ORF">ACFSDE_00720</name>
</gene>
<comment type="caution">
    <text evidence="2">The sequence shown here is derived from an EMBL/GenBank/DDBJ whole genome shotgun (WGS) entry which is preliminary data.</text>
</comment>
<dbReference type="SUPFAM" id="SSF49899">
    <property type="entry name" value="Concanavalin A-like lectins/glucanases"/>
    <property type="match status" value="1"/>
</dbReference>
<dbReference type="Gene3D" id="2.60.120.200">
    <property type="match status" value="1"/>
</dbReference>
<keyword evidence="3" id="KW-1185">Reference proteome</keyword>
<keyword evidence="1" id="KW-0732">Signal</keyword>
<dbReference type="Pfam" id="PF13385">
    <property type="entry name" value="Laminin_G_3"/>
    <property type="match status" value="1"/>
</dbReference>
<dbReference type="EMBL" id="JBHUGD010000001">
    <property type="protein sequence ID" value="MFD1945301.1"/>
    <property type="molecule type" value="Genomic_DNA"/>
</dbReference>
<accession>A0ABW4TI41</accession>
<feature type="signal peptide" evidence="1">
    <location>
        <begin position="1"/>
        <end position="33"/>
    </location>
</feature>
<evidence type="ECO:0000256" key="1">
    <source>
        <dbReference type="SAM" id="SignalP"/>
    </source>
</evidence>
<protein>
    <submittedName>
        <fullName evidence="2">LamG-like jellyroll fold domain-containing protein</fullName>
    </submittedName>
</protein>
<organism evidence="2 3">
    <name type="scientific">Nocardioides aestuarii</name>
    <dbReference type="NCBI Taxonomy" id="252231"/>
    <lineage>
        <taxon>Bacteria</taxon>
        <taxon>Bacillati</taxon>
        <taxon>Actinomycetota</taxon>
        <taxon>Actinomycetes</taxon>
        <taxon>Propionibacteriales</taxon>
        <taxon>Nocardioidaceae</taxon>
        <taxon>Nocardioides</taxon>
    </lineage>
</organism>
<sequence>MTPMDSTRNARRARRAAVAVVSAAALVLAGGFAVPSAGEDAAPRAAAARTGVVFRLTFDGRGAVRDGTTFKNAAGKGKVRVRLDSGRFKRVRGKPGKALRYPVAGGYGLLEGPDRKAWDPGRRDFRFGVRVKIAKSQATAHMNAFQKGYHRQAGGQWKLQIDQGLPSCVVRGDIDRILVRSAEPVTDGRWHRLVCWRTSEHGVRLFVDGALVADKDAPTGKVANAAPIRIGAKKLGPGSVDQFHGRVDGPYLFVSSVG</sequence>